<keyword evidence="2" id="KW-1185">Reference proteome</keyword>
<dbReference type="AlphaFoldDB" id="A0A2W1MVN1"/>
<evidence type="ECO:0000313" key="2">
    <source>
        <dbReference type="Proteomes" id="UP000249248"/>
    </source>
</evidence>
<evidence type="ECO:0000313" key="1">
    <source>
        <dbReference type="EMBL" id="PZE16159.1"/>
    </source>
</evidence>
<evidence type="ECO:0008006" key="3">
    <source>
        <dbReference type="Google" id="ProtNLM"/>
    </source>
</evidence>
<dbReference type="EMBL" id="QKSB01000011">
    <property type="protein sequence ID" value="PZE16159.1"/>
    <property type="molecule type" value="Genomic_DNA"/>
</dbReference>
<proteinExistence type="predicted"/>
<name>A0A2W1MVN1_9FLAO</name>
<gene>
    <name evidence="1" type="ORF">DNU06_14440</name>
</gene>
<sequence length="145" mass="16880">MKFLVLLIICLSFQSCLKDIEPLEINSKFALIDGLENNIDGEWFKFYKAKKDYSTWFDDYYYLTIVFEITNSYLLENSFTISIKISHLSTEPHSYVKVVKTKNSPYFSVKLDGIHKEENERCFNAYFNVEGGVANYGKITYCVVA</sequence>
<reference evidence="1 2" key="1">
    <citation type="submission" date="2018-06" db="EMBL/GenBank/DDBJ databases">
        <title>The draft genome sequence of Crocinitomix sp. SM1701.</title>
        <authorList>
            <person name="Zhang X."/>
        </authorList>
    </citation>
    <scope>NUCLEOTIDE SEQUENCE [LARGE SCALE GENOMIC DNA]</scope>
    <source>
        <strain evidence="1 2">SM1701</strain>
    </source>
</reference>
<dbReference type="PROSITE" id="PS51257">
    <property type="entry name" value="PROKAR_LIPOPROTEIN"/>
    <property type="match status" value="1"/>
</dbReference>
<protein>
    <recommendedName>
        <fullName evidence="3">Lipoprotein</fullName>
    </recommendedName>
</protein>
<accession>A0A2W1MVN1</accession>
<organism evidence="1 2">
    <name type="scientific">Putridiphycobacter roseus</name>
    <dbReference type="NCBI Taxonomy" id="2219161"/>
    <lineage>
        <taxon>Bacteria</taxon>
        <taxon>Pseudomonadati</taxon>
        <taxon>Bacteroidota</taxon>
        <taxon>Flavobacteriia</taxon>
        <taxon>Flavobacteriales</taxon>
        <taxon>Crocinitomicaceae</taxon>
        <taxon>Putridiphycobacter</taxon>
    </lineage>
</organism>
<dbReference type="RefSeq" id="WP_111064206.1">
    <property type="nucleotide sequence ID" value="NZ_JBHUCU010000009.1"/>
</dbReference>
<comment type="caution">
    <text evidence="1">The sequence shown here is derived from an EMBL/GenBank/DDBJ whole genome shotgun (WGS) entry which is preliminary data.</text>
</comment>
<dbReference type="Proteomes" id="UP000249248">
    <property type="component" value="Unassembled WGS sequence"/>
</dbReference>